<sequence length="376" mass="41447">MGFHLEPVTFAELPGWHADDPRPVIAALSRCHRQVTTAKPYRTGSLGISTDDLLPAFAAAGGGFADEREARAFFEERFVPFRIRPDDRPAGFVTAFYEPEVEVRPTPDGEFRFPFYRRPDDLVDIDDTNRPEGMDPYFAFGRLRDGRIEEYPDRRAIEEGFLAGRGLEIAYARSKVDVFFIHVQGAARLVHPDGSLRRITYAAKTGHRFSAIGKLLIERGKIDAATVSMASIRGWLAAHPEKVDEVLWHNRSFIFFREAPVDDDGLGPVAAAKVPLEPGRSLAVDRLIHTFGVPFFVASESLSHLDGGRPFARLMLALDTGSAIVGPARGDIFTGSGDEAGNRAGSVRNDADFFIFIPRGAAARYGARSAPRSEND</sequence>
<dbReference type="Proteomes" id="UP000078507">
    <property type="component" value="Unassembled WGS sequence"/>
</dbReference>
<dbReference type="PIRSF" id="PIRSF019422">
    <property type="entry name" value="MltA"/>
    <property type="match status" value="1"/>
</dbReference>
<keyword evidence="4" id="KW-0961">Cell wall biogenesis/degradation</keyword>
<dbReference type="GO" id="GO:0009253">
    <property type="term" value="P:peptidoglycan catabolic process"/>
    <property type="evidence" value="ECO:0007669"/>
    <property type="project" value="TreeGrafter"/>
</dbReference>
<evidence type="ECO:0000256" key="2">
    <source>
        <dbReference type="ARBA" id="ARBA00012587"/>
    </source>
</evidence>
<evidence type="ECO:0000256" key="5">
    <source>
        <dbReference type="ARBA" id="ARBA00030918"/>
    </source>
</evidence>
<dbReference type="EMBL" id="LNQB01000082">
    <property type="protein sequence ID" value="OAP42860.1"/>
    <property type="molecule type" value="Genomic_DNA"/>
</dbReference>
<evidence type="ECO:0000313" key="8">
    <source>
        <dbReference type="Proteomes" id="UP000078507"/>
    </source>
</evidence>
<dbReference type="GO" id="GO:0019867">
    <property type="term" value="C:outer membrane"/>
    <property type="evidence" value="ECO:0007669"/>
    <property type="project" value="InterPro"/>
</dbReference>
<keyword evidence="3" id="KW-0456">Lyase</keyword>
<protein>
    <recommendedName>
        <fullName evidence="2">peptidoglycan lytic exotransglycosylase</fullName>
        <ecNumber evidence="2">4.2.2.n1</ecNumber>
    </recommendedName>
    <alternativeName>
        <fullName evidence="5">Murein hydrolase A</fullName>
    </alternativeName>
</protein>
<dbReference type="CDD" id="cd14668">
    <property type="entry name" value="mlta_B"/>
    <property type="match status" value="1"/>
</dbReference>
<dbReference type="Pfam" id="PF03562">
    <property type="entry name" value="MltA"/>
    <property type="match status" value="1"/>
</dbReference>
<evidence type="ECO:0000259" key="6">
    <source>
        <dbReference type="SMART" id="SM00925"/>
    </source>
</evidence>
<proteinExistence type="predicted"/>
<gene>
    <name evidence="7" type="ORF">ATB98_25280</name>
</gene>
<dbReference type="InterPro" id="IPR036908">
    <property type="entry name" value="RlpA-like_sf"/>
</dbReference>
<dbReference type="InterPro" id="IPR005300">
    <property type="entry name" value="MltA_B"/>
</dbReference>
<dbReference type="SUPFAM" id="SSF50685">
    <property type="entry name" value="Barwin-like endoglucanases"/>
    <property type="match status" value="1"/>
</dbReference>
<evidence type="ECO:0000256" key="3">
    <source>
        <dbReference type="ARBA" id="ARBA00023239"/>
    </source>
</evidence>
<dbReference type="PANTHER" id="PTHR30124:SF0">
    <property type="entry name" value="MEMBRANE-BOUND LYTIC MUREIN TRANSGLYCOSYLASE A"/>
    <property type="match status" value="1"/>
</dbReference>
<keyword evidence="8" id="KW-1185">Reference proteome</keyword>
<feature type="domain" description="Lytic transglycosylase MltA" evidence="6">
    <location>
        <begin position="100"/>
        <end position="257"/>
    </location>
</feature>
<dbReference type="GO" id="GO:0008933">
    <property type="term" value="F:peptidoglycan lytic transglycosylase activity"/>
    <property type="evidence" value="ECO:0007669"/>
    <property type="project" value="TreeGrafter"/>
</dbReference>
<dbReference type="CDD" id="cd14485">
    <property type="entry name" value="mltA_like_LT_A"/>
    <property type="match status" value="1"/>
</dbReference>
<comment type="caution">
    <text evidence="7">The sequence shown here is derived from an EMBL/GenBank/DDBJ whole genome shotgun (WGS) entry which is preliminary data.</text>
</comment>
<dbReference type="InterPro" id="IPR026044">
    <property type="entry name" value="MltA"/>
</dbReference>
<evidence type="ECO:0000256" key="1">
    <source>
        <dbReference type="ARBA" id="ARBA00001420"/>
    </source>
</evidence>
<accession>A0A178Y5N3</accession>
<comment type="catalytic activity">
    <reaction evidence="1">
        <text>Exolytic cleavage of the (1-&gt;4)-beta-glycosidic linkage between N-acetylmuramic acid (MurNAc) and N-acetylglucosamine (GlcNAc) residues in peptidoglycan, from either the reducing or the non-reducing ends of the peptidoglycan chains, with concomitant formation of a 1,6-anhydrobond in the MurNAc residue.</text>
        <dbReference type="EC" id="4.2.2.n1"/>
    </reaction>
</comment>
<dbReference type="OrthoDB" id="9783686at2"/>
<dbReference type="Gene3D" id="2.40.240.50">
    <property type="entry name" value="Barwin-like endoglucanases"/>
    <property type="match status" value="1"/>
</dbReference>
<reference evidence="7 8" key="1">
    <citation type="submission" date="2015-11" db="EMBL/GenBank/DDBJ databases">
        <title>Ensifer anhuiense sp. nov., an effective nitrogen fixation bacterium with Glycine soja.</title>
        <authorList>
            <person name="Yan H."/>
            <person name="Chen W."/>
        </authorList>
    </citation>
    <scope>NUCLEOTIDE SEQUENCE [LARGE SCALE GENOMIC DNA]</scope>
    <source>
        <strain evidence="7 8">LMG 7837</strain>
    </source>
</reference>
<dbReference type="Gene3D" id="2.40.40.10">
    <property type="entry name" value="RlpA-like domain"/>
    <property type="match status" value="1"/>
</dbReference>
<dbReference type="EC" id="4.2.2.n1" evidence="2"/>
<dbReference type="Pfam" id="PF06725">
    <property type="entry name" value="3D"/>
    <property type="match status" value="1"/>
</dbReference>
<dbReference type="STRING" id="36856.ATB98_25280"/>
<dbReference type="RefSeq" id="WP_066876520.1">
    <property type="nucleotide sequence ID" value="NZ_LNQB01000082.1"/>
</dbReference>
<dbReference type="AlphaFoldDB" id="A0A178Y5N3"/>
<dbReference type="GO" id="GO:0009254">
    <property type="term" value="P:peptidoglycan turnover"/>
    <property type="evidence" value="ECO:0007669"/>
    <property type="project" value="InterPro"/>
</dbReference>
<evidence type="ECO:0000256" key="4">
    <source>
        <dbReference type="ARBA" id="ARBA00023316"/>
    </source>
</evidence>
<dbReference type="InterPro" id="IPR010611">
    <property type="entry name" value="3D_dom"/>
</dbReference>
<dbReference type="PANTHER" id="PTHR30124">
    <property type="entry name" value="MEMBRANE-BOUND LYTIC MUREIN TRANSGLYCOSYLASE A"/>
    <property type="match status" value="1"/>
</dbReference>
<dbReference type="GO" id="GO:0071555">
    <property type="term" value="P:cell wall organization"/>
    <property type="evidence" value="ECO:0007669"/>
    <property type="project" value="UniProtKB-KW"/>
</dbReference>
<evidence type="ECO:0000313" key="7">
    <source>
        <dbReference type="EMBL" id="OAP42860.1"/>
    </source>
</evidence>
<dbReference type="GO" id="GO:0004553">
    <property type="term" value="F:hydrolase activity, hydrolyzing O-glycosyl compounds"/>
    <property type="evidence" value="ECO:0007669"/>
    <property type="project" value="InterPro"/>
</dbReference>
<name>A0A178Y5N3_SINSA</name>
<organism evidence="7 8">
    <name type="scientific">Sinorhizobium saheli</name>
    <dbReference type="NCBI Taxonomy" id="36856"/>
    <lineage>
        <taxon>Bacteria</taxon>
        <taxon>Pseudomonadati</taxon>
        <taxon>Pseudomonadota</taxon>
        <taxon>Alphaproteobacteria</taxon>
        <taxon>Hyphomicrobiales</taxon>
        <taxon>Rhizobiaceae</taxon>
        <taxon>Sinorhizobium/Ensifer group</taxon>
        <taxon>Sinorhizobium</taxon>
    </lineage>
</organism>
<dbReference type="SMART" id="SM00925">
    <property type="entry name" value="MltA"/>
    <property type="match status" value="1"/>
</dbReference>